<reference evidence="3" key="1">
    <citation type="submission" date="2017-01" db="EMBL/GenBank/DDBJ databases">
        <authorList>
            <person name="Varghese N."/>
            <person name="Submissions S."/>
        </authorList>
    </citation>
    <scope>NUCLEOTIDE SEQUENCE [LARGE SCALE GENOMIC DNA]</scope>
    <source>
        <strain evidence="3">DSM 17126</strain>
    </source>
</reference>
<dbReference type="Proteomes" id="UP000186373">
    <property type="component" value="Unassembled WGS sequence"/>
</dbReference>
<gene>
    <name evidence="2" type="ORF">SAMN05421639_103325</name>
</gene>
<sequence>MTKITVLIANYNNGRFFKDCFDSLIKQTLVEWEAIILDDASTDDSLEVIRNITKNDSRFTIYTNESNKGIGYTKRRLIELSTSEICGFLDPDDVLISSALEIVFNAHMQNPEVGLVYSNFVYCDDQLNEVRVHKAAQITALDEKYLNFNAEITSFATLKKSIYQKTSGIDISLKIAEDKDWYMKMCEVAPVKYIDENLYLYRVHKGGISNKSEDQAYFWHWLALIKMSERRNISIEELFLESFVRRKVYNKELTHHTNLKKEIKNSRWVKLGYKLGFCKFYKYL</sequence>
<dbReference type="OrthoDB" id="635429at2"/>
<keyword evidence="3" id="KW-1185">Reference proteome</keyword>
<feature type="domain" description="Glycosyltransferase 2-like" evidence="1">
    <location>
        <begin position="5"/>
        <end position="164"/>
    </location>
</feature>
<dbReference type="SUPFAM" id="SSF53448">
    <property type="entry name" value="Nucleotide-diphospho-sugar transferases"/>
    <property type="match status" value="1"/>
</dbReference>
<proteinExistence type="predicted"/>
<organism evidence="2 3">
    <name type="scientific">Chryseobacterium shigense</name>
    <dbReference type="NCBI Taxonomy" id="297244"/>
    <lineage>
        <taxon>Bacteria</taxon>
        <taxon>Pseudomonadati</taxon>
        <taxon>Bacteroidota</taxon>
        <taxon>Flavobacteriia</taxon>
        <taxon>Flavobacteriales</taxon>
        <taxon>Weeksellaceae</taxon>
        <taxon>Chryseobacterium group</taxon>
        <taxon>Chryseobacterium</taxon>
    </lineage>
</organism>
<dbReference type="InterPro" id="IPR001173">
    <property type="entry name" value="Glyco_trans_2-like"/>
</dbReference>
<dbReference type="EMBL" id="FTNY01000003">
    <property type="protein sequence ID" value="SIS35562.1"/>
    <property type="molecule type" value="Genomic_DNA"/>
</dbReference>
<name>A0A1N7IEU3_9FLAO</name>
<dbReference type="Gene3D" id="3.90.550.10">
    <property type="entry name" value="Spore Coat Polysaccharide Biosynthesis Protein SpsA, Chain A"/>
    <property type="match status" value="1"/>
</dbReference>
<dbReference type="InterPro" id="IPR029044">
    <property type="entry name" value="Nucleotide-diphossugar_trans"/>
</dbReference>
<dbReference type="PANTHER" id="PTHR22916:SF3">
    <property type="entry name" value="UDP-GLCNAC:BETAGAL BETA-1,3-N-ACETYLGLUCOSAMINYLTRANSFERASE-LIKE PROTEIN 1"/>
    <property type="match status" value="1"/>
</dbReference>
<protein>
    <submittedName>
        <fullName evidence="2">Glycosyltransferase involved in cell wall bisynthesis</fullName>
    </submittedName>
</protein>
<dbReference type="GO" id="GO:0016758">
    <property type="term" value="F:hexosyltransferase activity"/>
    <property type="evidence" value="ECO:0007669"/>
    <property type="project" value="UniProtKB-ARBA"/>
</dbReference>
<dbReference type="PANTHER" id="PTHR22916">
    <property type="entry name" value="GLYCOSYLTRANSFERASE"/>
    <property type="match status" value="1"/>
</dbReference>
<dbReference type="RefSeq" id="WP_076507178.1">
    <property type="nucleotide sequence ID" value="NZ_FTNY01000003.1"/>
</dbReference>
<evidence type="ECO:0000313" key="2">
    <source>
        <dbReference type="EMBL" id="SIS35562.1"/>
    </source>
</evidence>
<accession>A0A1N7IEU3</accession>
<evidence type="ECO:0000313" key="3">
    <source>
        <dbReference type="Proteomes" id="UP000186373"/>
    </source>
</evidence>
<dbReference type="AlphaFoldDB" id="A0A1N7IEU3"/>
<dbReference type="Pfam" id="PF00535">
    <property type="entry name" value="Glycos_transf_2"/>
    <property type="match status" value="1"/>
</dbReference>
<keyword evidence="2" id="KW-0808">Transferase</keyword>
<evidence type="ECO:0000259" key="1">
    <source>
        <dbReference type="Pfam" id="PF00535"/>
    </source>
</evidence>